<name>A0A1G9QI03_9BACT</name>
<dbReference type="SUPFAM" id="SSF51206">
    <property type="entry name" value="cAMP-binding domain-like"/>
    <property type="match status" value="1"/>
</dbReference>
<evidence type="ECO:0000259" key="1">
    <source>
        <dbReference type="PROSITE" id="PS50042"/>
    </source>
</evidence>
<feature type="domain" description="Cyclic nucleotide-binding" evidence="1">
    <location>
        <begin position="13"/>
        <end position="113"/>
    </location>
</feature>
<dbReference type="RefSeq" id="WP_093202757.1">
    <property type="nucleotide sequence ID" value="NZ_FNGS01000004.1"/>
</dbReference>
<evidence type="ECO:0000313" key="3">
    <source>
        <dbReference type="Proteomes" id="UP000198901"/>
    </source>
</evidence>
<dbReference type="OrthoDB" id="680421at2"/>
<evidence type="ECO:0000313" key="2">
    <source>
        <dbReference type="EMBL" id="SDM10643.1"/>
    </source>
</evidence>
<dbReference type="InterPro" id="IPR000595">
    <property type="entry name" value="cNMP-bd_dom"/>
</dbReference>
<dbReference type="GO" id="GO:0005829">
    <property type="term" value="C:cytosol"/>
    <property type="evidence" value="ECO:0007669"/>
    <property type="project" value="TreeGrafter"/>
</dbReference>
<dbReference type="InterPro" id="IPR014710">
    <property type="entry name" value="RmlC-like_jellyroll"/>
</dbReference>
<dbReference type="Proteomes" id="UP000198901">
    <property type="component" value="Unassembled WGS sequence"/>
</dbReference>
<dbReference type="PANTHER" id="PTHR24567">
    <property type="entry name" value="CRP FAMILY TRANSCRIPTIONAL REGULATORY PROTEIN"/>
    <property type="match status" value="1"/>
</dbReference>
<dbReference type="CDD" id="cd00038">
    <property type="entry name" value="CAP_ED"/>
    <property type="match status" value="1"/>
</dbReference>
<gene>
    <name evidence="2" type="ORF">SAMN04488090_2646</name>
</gene>
<dbReference type="GO" id="GO:0016301">
    <property type="term" value="F:kinase activity"/>
    <property type="evidence" value="ECO:0007669"/>
    <property type="project" value="UniProtKB-KW"/>
</dbReference>
<reference evidence="2 3" key="1">
    <citation type="submission" date="2016-10" db="EMBL/GenBank/DDBJ databases">
        <authorList>
            <person name="de Groot N.N."/>
        </authorList>
    </citation>
    <scope>NUCLEOTIDE SEQUENCE [LARGE SCALE GENOMIC DNA]</scope>
    <source>
        <strain evidence="2 3">DSM 21668</strain>
    </source>
</reference>
<dbReference type="Gene3D" id="2.60.120.10">
    <property type="entry name" value="Jelly Rolls"/>
    <property type="match status" value="1"/>
</dbReference>
<keyword evidence="2" id="KW-0808">Transferase</keyword>
<dbReference type="Pfam" id="PF00027">
    <property type="entry name" value="cNMP_binding"/>
    <property type="match status" value="1"/>
</dbReference>
<dbReference type="InterPro" id="IPR050397">
    <property type="entry name" value="Env_Response_Regulators"/>
</dbReference>
<keyword evidence="2" id="KW-0418">Kinase</keyword>
<accession>A0A1G9QI03</accession>
<dbReference type="EMBL" id="FNGS01000004">
    <property type="protein sequence ID" value="SDM10643.1"/>
    <property type="molecule type" value="Genomic_DNA"/>
</dbReference>
<dbReference type="GO" id="GO:0003700">
    <property type="term" value="F:DNA-binding transcription factor activity"/>
    <property type="evidence" value="ECO:0007669"/>
    <property type="project" value="TreeGrafter"/>
</dbReference>
<dbReference type="STRING" id="563176.SAMN04488090_2646"/>
<protein>
    <submittedName>
        <fullName evidence="2">cAMP-binding domain of CRP or a regulatory subunit of cAMP-dependent protein kinases</fullName>
    </submittedName>
</protein>
<dbReference type="InterPro" id="IPR018490">
    <property type="entry name" value="cNMP-bd_dom_sf"/>
</dbReference>
<dbReference type="PROSITE" id="PS50042">
    <property type="entry name" value="CNMP_BINDING_3"/>
    <property type="match status" value="1"/>
</dbReference>
<organism evidence="2 3">
    <name type="scientific">Siphonobacter aquaeclarae</name>
    <dbReference type="NCBI Taxonomy" id="563176"/>
    <lineage>
        <taxon>Bacteria</taxon>
        <taxon>Pseudomonadati</taxon>
        <taxon>Bacteroidota</taxon>
        <taxon>Cytophagia</taxon>
        <taxon>Cytophagales</taxon>
        <taxon>Cytophagaceae</taxon>
        <taxon>Siphonobacter</taxon>
    </lineage>
</organism>
<dbReference type="PANTHER" id="PTHR24567:SF76">
    <property type="entry name" value="CYCLIC NUCLEOTIDE-BINDING DOMAIN PROTEIN"/>
    <property type="match status" value="1"/>
</dbReference>
<dbReference type="AlphaFoldDB" id="A0A1G9QI03"/>
<proteinExistence type="predicted"/>
<sequence length="187" mass="21868">MNLTDFIRRHIPLTPDMLEDLLRVITREETPAHQVLVSPGQYCRKLFFIEEGLIREYYFSMSGKETTYRFNTEGAFVTVADSFLDNQPSRYSLETLEDSVLYSVTLADFEALLRKYPLFEKLQSLIQHQLLLEMKDRITALQFQTAKERYESLLEDQPSIFQRVSLGHIASYLGISQETLSRIRSKK</sequence>
<keyword evidence="3" id="KW-1185">Reference proteome</keyword>
<dbReference type="SMART" id="SM00100">
    <property type="entry name" value="cNMP"/>
    <property type="match status" value="1"/>
</dbReference>